<dbReference type="Pfam" id="PF02153">
    <property type="entry name" value="PDH_N"/>
    <property type="match status" value="1"/>
</dbReference>
<dbReference type="InterPro" id="IPR050812">
    <property type="entry name" value="Preph/Arog_dehydrog"/>
</dbReference>
<evidence type="ECO:0000259" key="3">
    <source>
        <dbReference type="PROSITE" id="PS51176"/>
    </source>
</evidence>
<dbReference type="InterPro" id="IPR036291">
    <property type="entry name" value="NAD(P)-bd_dom_sf"/>
</dbReference>
<keyword evidence="5" id="KW-1185">Reference proteome</keyword>
<feature type="domain" description="Prephenate/arogenate dehydrogenase" evidence="3">
    <location>
        <begin position="1"/>
        <end position="271"/>
    </location>
</feature>
<comment type="similarity">
    <text evidence="1">Belongs to the prephenate/arogenate dehydrogenase family.</text>
</comment>
<gene>
    <name evidence="4" type="ORF">GCM10023094_48740</name>
</gene>
<evidence type="ECO:0000313" key="4">
    <source>
        <dbReference type="EMBL" id="GAA4488595.1"/>
    </source>
</evidence>
<evidence type="ECO:0000256" key="1">
    <source>
        <dbReference type="ARBA" id="ARBA00007964"/>
    </source>
</evidence>
<keyword evidence="2" id="KW-0560">Oxidoreductase</keyword>
<dbReference type="Gene3D" id="1.10.3660.10">
    <property type="entry name" value="6-phosphogluconate dehydrogenase C-terminal like domain"/>
    <property type="match status" value="1"/>
</dbReference>
<reference evidence="5" key="1">
    <citation type="journal article" date="2019" name="Int. J. Syst. Evol. Microbiol.">
        <title>The Global Catalogue of Microorganisms (GCM) 10K type strain sequencing project: providing services to taxonomists for standard genome sequencing and annotation.</title>
        <authorList>
            <consortium name="The Broad Institute Genomics Platform"/>
            <consortium name="The Broad Institute Genome Sequencing Center for Infectious Disease"/>
            <person name="Wu L."/>
            <person name="Ma J."/>
        </authorList>
    </citation>
    <scope>NUCLEOTIDE SEQUENCE [LARGE SCALE GENOMIC DNA]</scope>
    <source>
        <strain evidence="5">JCM 32206</strain>
    </source>
</reference>
<evidence type="ECO:0000313" key="5">
    <source>
        <dbReference type="Proteomes" id="UP001501183"/>
    </source>
</evidence>
<sequence>MVVAGGEGAVGSMLADLWAGADASVLRPDVAAGPGCDIRSPGTRLRADIGSADVVVLAVPEEVALTAVGAVGPLLRPGAVLVETLSVKSRFAAAVAASELAAEVVGVNPMFAPSLGLPGRAVAVVVHRGGPAVDRIVADLTGWGARVQVTTADRHDRWCAAMQALTHAAVLSFGLALADLDVDAAETESLAPPPHTVLSALLARITGGSPEVYRDVQVANPYAAPAREALARAMARLADVCGTGTEAEFAALLADAAAPLGDRWSGYAVRCAELFEGLDR</sequence>
<dbReference type="Pfam" id="PF20463">
    <property type="entry name" value="PDH_C"/>
    <property type="match status" value="1"/>
</dbReference>
<evidence type="ECO:0000256" key="2">
    <source>
        <dbReference type="ARBA" id="ARBA00023002"/>
    </source>
</evidence>
<organism evidence="4 5">
    <name type="scientific">Rhodococcus olei</name>
    <dbReference type="NCBI Taxonomy" id="2161675"/>
    <lineage>
        <taxon>Bacteria</taxon>
        <taxon>Bacillati</taxon>
        <taxon>Actinomycetota</taxon>
        <taxon>Actinomycetes</taxon>
        <taxon>Mycobacteriales</taxon>
        <taxon>Nocardiaceae</taxon>
        <taxon>Rhodococcus</taxon>
    </lineage>
</organism>
<dbReference type="SUPFAM" id="SSF51735">
    <property type="entry name" value="NAD(P)-binding Rossmann-fold domains"/>
    <property type="match status" value="1"/>
</dbReference>
<protein>
    <recommendedName>
        <fullName evidence="3">Prephenate/arogenate dehydrogenase domain-containing protein</fullName>
    </recommendedName>
</protein>
<dbReference type="InterPro" id="IPR008927">
    <property type="entry name" value="6-PGluconate_DH-like_C_sf"/>
</dbReference>
<dbReference type="SUPFAM" id="SSF48179">
    <property type="entry name" value="6-phosphogluconate dehydrogenase C-terminal domain-like"/>
    <property type="match status" value="1"/>
</dbReference>
<dbReference type="EMBL" id="BAABFB010000072">
    <property type="protein sequence ID" value="GAA4488595.1"/>
    <property type="molecule type" value="Genomic_DNA"/>
</dbReference>
<accession>A0ABP8PJI1</accession>
<dbReference type="Gene3D" id="3.40.50.720">
    <property type="entry name" value="NAD(P)-binding Rossmann-like Domain"/>
    <property type="match status" value="1"/>
</dbReference>
<dbReference type="Proteomes" id="UP001501183">
    <property type="component" value="Unassembled WGS sequence"/>
</dbReference>
<comment type="caution">
    <text evidence="4">The sequence shown here is derived from an EMBL/GenBank/DDBJ whole genome shotgun (WGS) entry which is preliminary data.</text>
</comment>
<dbReference type="InterPro" id="IPR046825">
    <property type="entry name" value="PDH_C"/>
</dbReference>
<dbReference type="PANTHER" id="PTHR21363:SF0">
    <property type="entry name" value="PREPHENATE DEHYDROGENASE [NADP(+)]"/>
    <property type="match status" value="1"/>
</dbReference>
<name>A0ABP8PJI1_9NOCA</name>
<dbReference type="PANTHER" id="PTHR21363">
    <property type="entry name" value="PREPHENATE DEHYDROGENASE"/>
    <property type="match status" value="1"/>
</dbReference>
<proteinExistence type="inferred from homology"/>
<dbReference type="PROSITE" id="PS51176">
    <property type="entry name" value="PDH_ADH"/>
    <property type="match status" value="1"/>
</dbReference>
<dbReference type="InterPro" id="IPR046826">
    <property type="entry name" value="PDH_N"/>
</dbReference>
<dbReference type="InterPro" id="IPR003099">
    <property type="entry name" value="Prephen_DH"/>
</dbReference>